<proteinExistence type="predicted"/>
<sequence length="105" mass="11991">MPKPDKARKNERDLLLESMKWQLVKSFETTTMRGRGPSADWRFQVDYLERTEEPLPAGGIPYAAVLTISDPKRQAPVFTQMRQNLNAVGVRTDDLRTSIRARATT</sequence>
<evidence type="ECO:0000313" key="2">
    <source>
        <dbReference type="Proteomes" id="UP001351900"/>
    </source>
</evidence>
<dbReference type="Proteomes" id="UP001351900">
    <property type="component" value="Unassembled WGS sequence"/>
</dbReference>
<keyword evidence="2" id="KW-1185">Reference proteome</keyword>
<gene>
    <name evidence="1" type="ORF">V2V91_13190</name>
</gene>
<protein>
    <submittedName>
        <fullName evidence="1">Uncharacterized protein</fullName>
    </submittedName>
</protein>
<dbReference type="EMBL" id="JAZHOV010000008">
    <property type="protein sequence ID" value="MEF2256078.1"/>
    <property type="molecule type" value="Genomic_DNA"/>
</dbReference>
<name>A0ABU7VA09_9MICO</name>
<reference evidence="1 2" key="1">
    <citation type="submission" date="2024-01" db="EMBL/GenBank/DDBJ databases">
        <title>the genome sequence of strain Microbacterium schleiferi NBRC 15075.</title>
        <authorList>
            <person name="Ding Y."/>
            <person name="Zhang G."/>
        </authorList>
    </citation>
    <scope>NUCLEOTIDE SEQUENCE [LARGE SCALE GENOMIC DNA]</scope>
    <source>
        <strain evidence="1 2">NBRC 15075</strain>
    </source>
</reference>
<organism evidence="1 2">
    <name type="scientific">Microbacterium schleiferi</name>
    <dbReference type="NCBI Taxonomy" id="69362"/>
    <lineage>
        <taxon>Bacteria</taxon>
        <taxon>Bacillati</taxon>
        <taxon>Actinomycetota</taxon>
        <taxon>Actinomycetes</taxon>
        <taxon>Micrococcales</taxon>
        <taxon>Microbacteriaceae</taxon>
        <taxon>Microbacterium</taxon>
    </lineage>
</organism>
<accession>A0ABU7VA09</accession>
<evidence type="ECO:0000313" key="1">
    <source>
        <dbReference type="EMBL" id="MEF2256078.1"/>
    </source>
</evidence>
<comment type="caution">
    <text evidence="1">The sequence shown here is derived from an EMBL/GenBank/DDBJ whole genome shotgun (WGS) entry which is preliminary data.</text>
</comment>
<dbReference type="RefSeq" id="WP_331792199.1">
    <property type="nucleotide sequence ID" value="NZ_BAAAUO010000001.1"/>
</dbReference>